<dbReference type="AlphaFoldDB" id="A0A482T5L7"/>
<dbReference type="EMBL" id="RQWK01000002">
    <property type="protein sequence ID" value="KAA9404940.1"/>
    <property type="molecule type" value="Genomic_DNA"/>
</dbReference>
<protein>
    <recommendedName>
        <fullName evidence="1">Halobacterial output domain-containing protein</fullName>
    </recommendedName>
</protein>
<organism evidence="3 4">
    <name type="scientific">Haloarcula hispanica</name>
    <dbReference type="NCBI Taxonomy" id="51589"/>
    <lineage>
        <taxon>Archaea</taxon>
        <taxon>Methanobacteriati</taxon>
        <taxon>Methanobacteriota</taxon>
        <taxon>Stenosarchaea group</taxon>
        <taxon>Halobacteria</taxon>
        <taxon>Halobacteriales</taxon>
        <taxon>Haloarculaceae</taxon>
        <taxon>Haloarcula</taxon>
    </lineage>
</organism>
<reference evidence="3 4" key="2">
    <citation type="submission" date="2018-12" db="EMBL/GenBank/DDBJ databases">
        <title>Draft genome sequence of Haloarcula hispinica strain 18.1, an halophilic archaeon isolated from Chott El Jerid of Southern Tunisia.</title>
        <authorList>
            <person name="Najjari A."/>
            <person name="Ben Dhia O."/>
            <person name="Ferjani R."/>
            <person name="Mahjoubi M."/>
            <person name="Sghaier H."/>
            <person name="Elshahed M."/>
            <person name="Ouzari H.I."/>
            <person name="Cherid A."/>
            <person name="Youssef N."/>
        </authorList>
    </citation>
    <scope>NUCLEOTIDE SEQUENCE [LARGE SCALE GENOMIC DNA]</scope>
    <source>
        <strain evidence="3 4">18.1</strain>
    </source>
</reference>
<dbReference type="Pfam" id="PF18545">
    <property type="entry name" value="HalOD1"/>
    <property type="match status" value="1"/>
</dbReference>
<accession>A0A482T5L7</accession>
<dbReference type="GeneID" id="99240568"/>
<dbReference type="Proteomes" id="UP000326244">
    <property type="component" value="Unassembled WGS sequence"/>
</dbReference>
<dbReference type="InterPro" id="IPR040624">
    <property type="entry name" value="HalOD1"/>
</dbReference>
<gene>
    <name evidence="2" type="ORF">EGO51_16505</name>
    <name evidence="3" type="ORF">ELS20_17505</name>
</gene>
<evidence type="ECO:0000313" key="3">
    <source>
        <dbReference type="EMBL" id="RYJ07875.1"/>
    </source>
</evidence>
<dbReference type="RefSeq" id="WP_014030998.1">
    <property type="nucleotide sequence ID" value="NZ_BAABRG010000003.1"/>
</dbReference>
<reference evidence="2 5" key="1">
    <citation type="submission" date="2018-11" db="EMBL/GenBank/DDBJ databases">
        <title>Genomic analysis of Haloarcula hispanica CBA1121.</title>
        <authorList>
            <person name="Kim Y.B."/>
            <person name="Roh S.W."/>
        </authorList>
    </citation>
    <scope>NUCLEOTIDE SEQUENCE [LARGE SCALE GENOMIC DNA]</scope>
    <source>
        <strain evidence="2 5">CBA1121</strain>
    </source>
</reference>
<dbReference type="OMA" id="SPLHDYI"/>
<proteinExistence type="predicted"/>
<feature type="domain" description="Halobacterial output" evidence="1">
    <location>
        <begin position="34"/>
        <end position="107"/>
    </location>
</feature>
<evidence type="ECO:0000313" key="5">
    <source>
        <dbReference type="Proteomes" id="UP000326244"/>
    </source>
</evidence>
<dbReference type="Proteomes" id="UP000293535">
    <property type="component" value="Unassembled WGS sequence"/>
</dbReference>
<evidence type="ECO:0000313" key="4">
    <source>
        <dbReference type="Proteomes" id="UP000293535"/>
    </source>
</evidence>
<dbReference type="EMBL" id="RZIG01000004">
    <property type="protein sequence ID" value="RYJ07875.1"/>
    <property type="molecule type" value="Genomic_DNA"/>
</dbReference>
<sequence length="118" mass="12740">MTDDSQSDEADGDEGLFVGANGTLTEVQYDPTSDQELATVIVQAVADQSGTEPYRESPLHDYIDVDAIETLLFGTQPDQSIGSASQNITFRYRNIIVTVRADGVIQLSAADASRARKN</sequence>
<evidence type="ECO:0000313" key="2">
    <source>
        <dbReference type="EMBL" id="KAA9404940.1"/>
    </source>
</evidence>
<evidence type="ECO:0000259" key="1">
    <source>
        <dbReference type="Pfam" id="PF18545"/>
    </source>
</evidence>
<name>A0A482T5L7_HALHI</name>
<comment type="caution">
    <text evidence="3">The sequence shown here is derived from an EMBL/GenBank/DDBJ whole genome shotgun (WGS) entry which is preliminary data.</text>
</comment>